<accession>A0A6B9V4S2</accession>
<protein>
    <submittedName>
        <fullName evidence="1">Uncharacterized protein</fullName>
    </submittedName>
</protein>
<reference evidence="1 2" key="1">
    <citation type="submission" date="2020-01" db="EMBL/GenBank/DDBJ databases">
        <title>Genome sequence of Arachis hypogaea, cultivar Shitouqi.</title>
        <authorList>
            <person name="Zhuang W."/>
            <person name="Chen H."/>
            <person name="Varshney R."/>
            <person name="Wang D."/>
            <person name="Ming R."/>
        </authorList>
    </citation>
    <scope>NUCLEOTIDE SEQUENCE [LARGE SCALE GENOMIC DNA]</scope>
    <source>
        <tissue evidence="1">Young leaf</tissue>
    </source>
</reference>
<dbReference type="EMBL" id="CP031001">
    <property type="protein sequence ID" value="QHN76460.1"/>
    <property type="molecule type" value="Genomic_DNA"/>
</dbReference>
<proteinExistence type="predicted"/>
<dbReference type="AlphaFoldDB" id="A0A6B9V4S2"/>
<sequence length="63" mass="7266">MEGNQESFIGSRSCRRRKVKVRGLVCGLGNLDQFFGETEDDGEEIMEKAFLWYGWVFNGIDFP</sequence>
<evidence type="ECO:0000313" key="2">
    <source>
        <dbReference type="Proteomes" id="UP000464620"/>
    </source>
</evidence>
<dbReference type="Proteomes" id="UP000464620">
    <property type="component" value="Chromosome B09"/>
</dbReference>
<organism evidence="1 2">
    <name type="scientific">Arachis hypogaea</name>
    <name type="common">Peanut</name>
    <dbReference type="NCBI Taxonomy" id="3818"/>
    <lineage>
        <taxon>Eukaryota</taxon>
        <taxon>Viridiplantae</taxon>
        <taxon>Streptophyta</taxon>
        <taxon>Embryophyta</taxon>
        <taxon>Tracheophyta</taxon>
        <taxon>Spermatophyta</taxon>
        <taxon>Magnoliopsida</taxon>
        <taxon>eudicotyledons</taxon>
        <taxon>Gunneridae</taxon>
        <taxon>Pentapetalae</taxon>
        <taxon>rosids</taxon>
        <taxon>fabids</taxon>
        <taxon>Fabales</taxon>
        <taxon>Fabaceae</taxon>
        <taxon>Papilionoideae</taxon>
        <taxon>50 kb inversion clade</taxon>
        <taxon>dalbergioids sensu lato</taxon>
        <taxon>Dalbergieae</taxon>
        <taxon>Pterocarpus clade</taxon>
        <taxon>Arachis</taxon>
    </lineage>
</organism>
<gene>
    <name evidence="1" type="ORF">DS421_19g644070</name>
</gene>
<name>A0A6B9V4S2_ARAHY</name>
<evidence type="ECO:0000313" key="1">
    <source>
        <dbReference type="EMBL" id="QHN76460.1"/>
    </source>
</evidence>